<dbReference type="RefSeq" id="WP_134764195.1">
    <property type="nucleotide sequence ID" value="NZ_SOZD01000012.1"/>
</dbReference>
<gene>
    <name evidence="1" type="ORF">E3C22_22815</name>
</gene>
<dbReference type="EMBL" id="SOZD01000012">
    <property type="protein sequence ID" value="TFF17968.1"/>
    <property type="molecule type" value="Genomic_DNA"/>
</dbReference>
<dbReference type="AlphaFoldDB" id="A0A4Y8R8M4"/>
<comment type="caution">
    <text evidence="1">The sequence shown here is derived from an EMBL/GenBank/DDBJ whole genome shotgun (WGS) entry which is preliminary data.</text>
</comment>
<sequence>MKKKFPKSEDFSPEDWDAVEFPELTDAELAEARPLSEAMPQLHAAIVETLGRRAAAQDKRPISIRLDADLVEKLRATGPGWQSRVNDVLRRWIEGKAA</sequence>
<name>A0A4Y8R8M4_9HYPH</name>
<organism evidence="1 2">
    <name type="scientific">Jiella endophytica</name>
    <dbReference type="NCBI Taxonomy" id="2558362"/>
    <lineage>
        <taxon>Bacteria</taxon>
        <taxon>Pseudomonadati</taxon>
        <taxon>Pseudomonadota</taxon>
        <taxon>Alphaproteobacteria</taxon>
        <taxon>Hyphomicrobiales</taxon>
        <taxon>Aurantimonadaceae</taxon>
        <taxon>Jiella</taxon>
    </lineage>
</organism>
<evidence type="ECO:0000313" key="2">
    <source>
        <dbReference type="Proteomes" id="UP000298179"/>
    </source>
</evidence>
<reference evidence="1 2" key="1">
    <citation type="submission" date="2019-03" db="EMBL/GenBank/DDBJ databases">
        <title>Jiella endophytica sp. nov., a novel endophytic bacterium isolated from root of Ficus microcarpa Linn. f.</title>
        <authorList>
            <person name="Tuo L."/>
        </authorList>
    </citation>
    <scope>NUCLEOTIDE SEQUENCE [LARGE SCALE GENOMIC DNA]</scope>
    <source>
        <strain evidence="1 2">CBS5Q-3</strain>
    </source>
</reference>
<dbReference type="InterPro" id="IPR025528">
    <property type="entry name" value="BrnA_antitoxin"/>
</dbReference>
<proteinExistence type="predicted"/>
<evidence type="ECO:0008006" key="3">
    <source>
        <dbReference type="Google" id="ProtNLM"/>
    </source>
</evidence>
<dbReference type="Pfam" id="PF14384">
    <property type="entry name" value="BrnA_antitoxin"/>
    <property type="match status" value="1"/>
</dbReference>
<protein>
    <recommendedName>
        <fullName evidence="3">BrnA antitoxin family protein</fullName>
    </recommendedName>
</protein>
<dbReference type="OrthoDB" id="361944at2"/>
<accession>A0A4Y8R8M4</accession>
<dbReference type="Proteomes" id="UP000298179">
    <property type="component" value="Unassembled WGS sequence"/>
</dbReference>
<evidence type="ECO:0000313" key="1">
    <source>
        <dbReference type="EMBL" id="TFF17968.1"/>
    </source>
</evidence>
<keyword evidence="2" id="KW-1185">Reference proteome</keyword>